<dbReference type="Gene3D" id="3.30.1360.170">
    <property type="match status" value="1"/>
</dbReference>
<dbReference type="GO" id="GO:0070402">
    <property type="term" value="F:NADPH binding"/>
    <property type="evidence" value="ECO:0007669"/>
    <property type="project" value="TreeGrafter"/>
</dbReference>
<dbReference type="PANTHER" id="PTHR34934">
    <property type="entry name" value="FLAVIN-DEPENDENT THYMIDYLATE SYNTHASE"/>
    <property type="match status" value="1"/>
</dbReference>
<dbReference type="PROSITE" id="PS51331">
    <property type="entry name" value="THYX"/>
    <property type="match status" value="1"/>
</dbReference>
<gene>
    <name evidence="1" type="ORF">A2682_03105</name>
</gene>
<proteinExistence type="predicted"/>
<evidence type="ECO:0000313" key="2">
    <source>
        <dbReference type="Proteomes" id="UP000178690"/>
    </source>
</evidence>
<dbReference type="Pfam" id="PF02511">
    <property type="entry name" value="Thy1"/>
    <property type="match status" value="1"/>
</dbReference>
<dbReference type="GO" id="GO:0006231">
    <property type="term" value="P:dTMP biosynthetic process"/>
    <property type="evidence" value="ECO:0007669"/>
    <property type="project" value="InterPro"/>
</dbReference>
<dbReference type="GO" id="GO:0050660">
    <property type="term" value="F:flavin adenine dinucleotide binding"/>
    <property type="evidence" value="ECO:0007669"/>
    <property type="project" value="InterPro"/>
</dbReference>
<dbReference type="InterPro" id="IPR003669">
    <property type="entry name" value="Thymidylate_synthase_ThyX"/>
</dbReference>
<organism evidence="1 2">
    <name type="scientific">Terrybacteria sp. (strain RIFCSPHIGHO2_01_FULL_58_15)</name>
    <dbReference type="NCBI Taxonomy" id="1802363"/>
    <lineage>
        <taxon>Bacteria</taxon>
        <taxon>Candidatus Terryibacteriota</taxon>
    </lineage>
</organism>
<evidence type="ECO:0000313" key="1">
    <source>
        <dbReference type="EMBL" id="OHA49792.1"/>
    </source>
</evidence>
<comment type="caution">
    <text evidence="1">The sequence shown here is derived from an EMBL/GenBank/DDBJ whole genome shotgun (WGS) entry which is preliminary data.</text>
</comment>
<name>A0A1G2PQC2_TERXR</name>
<accession>A0A1G2PQC2</accession>
<dbReference type="GO" id="GO:0050797">
    <property type="term" value="F:thymidylate synthase (FAD) activity"/>
    <property type="evidence" value="ECO:0007669"/>
    <property type="project" value="InterPro"/>
</dbReference>
<sequence>MHTVEPKVFLIGETRIVEEGLKEYLAHIGVPDWMSDAPTDAERLVEVMGRLCYRSFKPGLNSNVTKVREHNADYLANILSVKHGSVIEHPVMNFVFADVSRVFTHELVRHRPGVAISQESLRFVRLDDLGQWLPTVIREDPEAVEIFARTFEDLERLQQELAQHFQLDAPGTPFERKKIVTSAIRRLAPDGLATTIGWSANPRTIRWVLEMRTHKSAEEEIRLVFGKVGALVVARYPHLFGDFTVEMADGLPSYKPKNSKI</sequence>
<dbReference type="STRING" id="1802363.A2682_03105"/>
<reference evidence="1 2" key="1">
    <citation type="journal article" date="2016" name="Nat. Commun.">
        <title>Thousands of microbial genomes shed light on interconnected biogeochemical processes in an aquifer system.</title>
        <authorList>
            <person name="Anantharaman K."/>
            <person name="Brown C.T."/>
            <person name="Hug L.A."/>
            <person name="Sharon I."/>
            <person name="Castelle C.J."/>
            <person name="Probst A.J."/>
            <person name="Thomas B.C."/>
            <person name="Singh A."/>
            <person name="Wilkins M.J."/>
            <person name="Karaoz U."/>
            <person name="Brodie E.L."/>
            <person name="Williams K.H."/>
            <person name="Hubbard S.S."/>
            <person name="Banfield J.F."/>
        </authorList>
    </citation>
    <scope>NUCLEOTIDE SEQUENCE [LARGE SCALE GENOMIC DNA]</scope>
    <source>
        <strain evidence="2">RIFCSPHIGHO2_01_FULL_58_15</strain>
    </source>
</reference>
<dbReference type="SUPFAM" id="SSF69796">
    <property type="entry name" value="Thymidylate synthase-complementing protein Thy1"/>
    <property type="match status" value="1"/>
</dbReference>
<dbReference type="PANTHER" id="PTHR34934:SF1">
    <property type="entry name" value="FLAVIN-DEPENDENT THYMIDYLATE SYNTHASE"/>
    <property type="match status" value="1"/>
</dbReference>
<dbReference type="CDD" id="cd20175">
    <property type="entry name" value="ThyX"/>
    <property type="match status" value="1"/>
</dbReference>
<dbReference type="EMBL" id="MHST01000004">
    <property type="protein sequence ID" value="OHA49792.1"/>
    <property type="molecule type" value="Genomic_DNA"/>
</dbReference>
<dbReference type="InterPro" id="IPR036098">
    <property type="entry name" value="Thymidylate_synthase_ThyX_sf"/>
</dbReference>
<protein>
    <submittedName>
        <fullName evidence="1">Thymidylate synthase</fullName>
    </submittedName>
</protein>
<dbReference type="Proteomes" id="UP000178690">
    <property type="component" value="Unassembled WGS sequence"/>
</dbReference>
<dbReference type="AlphaFoldDB" id="A0A1G2PQC2"/>
<dbReference type="GO" id="GO:0004799">
    <property type="term" value="F:thymidylate synthase activity"/>
    <property type="evidence" value="ECO:0007669"/>
    <property type="project" value="TreeGrafter"/>
</dbReference>